<keyword evidence="8" id="KW-1185">Reference proteome</keyword>
<reference evidence="8" key="2">
    <citation type="submission" date="2016-01" db="EMBL/GenBank/DDBJ databases">
        <title>Complete genome sequence of Agromyces aureus AR33T and comparison with related organisms.</title>
        <authorList>
            <person name="Corretto E."/>
            <person name="Antonielli L."/>
            <person name="Sessitsch A."/>
            <person name="Brader G."/>
        </authorList>
    </citation>
    <scope>NUCLEOTIDE SEQUENCE [LARGE SCALE GENOMIC DNA]</scope>
    <source>
        <strain evidence="8">AR33</strain>
    </source>
</reference>
<dbReference type="GO" id="GO:0022857">
    <property type="term" value="F:transmembrane transporter activity"/>
    <property type="evidence" value="ECO:0007669"/>
    <property type="project" value="InterPro"/>
</dbReference>
<feature type="transmembrane region" description="Helical" evidence="6">
    <location>
        <begin position="112"/>
        <end position="139"/>
    </location>
</feature>
<feature type="transmembrane region" description="Helical" evidence="6">
    <location>
        <begin position="230"/>
        <end position="250"/>
    </location>
</feature>
<accession>A0A191WCH3</accession>
<dbReference type="RefSeq" id="WP_067873229.1">
    <property type="nucleotide sequence ID" value="NZ_CP013979.1"/>
</dbReference>
<keyword evidence="4 6" id="KW-1133">Transmembrane helix</keyword>
<evidence type="ECO:0000313" key="8">
    <source>
        <dbReference type="Proteomes" id="UP000078437"/>
    </source>
</evidence>
<sequence length="362" mass="37320">MSDAAHTNWLRELIRKPYFWGIIAIFALLALNVLKDPSYLAVTVNPVNGNLVGNVVDILRASAPILMIAVGMSLVIATGGIDLSVGSVMAVSGAVAMVFMKEAGQSGSLGVALGAIGLALLVSAVLGAINGILVAYIGLQPFISTLIMMLAGRGIAKVITEGQNTSATNDAFRWVANGFIIGLPVVFLLALAIVGVVALVVRRSALGLMIEAIGINPKASRMAGIKPSGLLLTVYILSAVLAGVAGIMSVGTVMTVDVSRTGYQMELDAILAVVIGGTSLAGGKFSIGGAVVGALLIATLDKTIVFLGISSSATPAFKAIVIVVLCLLQSERVRGWFVQRRKPPQLRTESITAAQSKQEVSA</sequence>
<proteinExistence type="predicted"/>
<reference evidence="7 8" key="1">
    <citation type="journal article" date="2016" name="Int. J. Syst. Evol. Microbiol.">
        <title>Agromyces aureus sp. nov., isolated from the rhizosphere of Salix caprea L. grown in a heavy-metal-contaminated soil.</title>
        <authorList>
            <person name="Corretto E."/>
            <person name="Antonielli L."/>
            <person name="Sessitsch A."/>
            <person name="Compant S."/>
            <person name="Gorfer M."/>
            <person name="Kuffner M."/>
            <person name="Brader G."/>
        </authorList>
    </citation>
    <scope>NUCLEOTIDE SEQUENCE [LARGE SCALE GENOMIC DNA]</scope>
    <source>
        <strain evidence="7 8">AR33</strain>
    </source>
</reference>
<dbReference type="AlphaFoldDB" id="A0A191WCH3"/>
<feature type="transmembrane region" description="Helical" evidence="6">
    <location>
        <begin position="304"/>
        <end position="330"/>
    </location>
</feature>
<dbReference type="CDD" id="cd06579">
    <property type="entry name" value="TM_PBP1_transp_AraH_like"/>
    <property type="match status" value="1"/>
</dbReference>
<evidence type="ECO:0000256" key="2">
    <source>
        <dbReference type="ARBA" id="ARBA00022475"/>
    </source>
</evidence>
<evidence type="ECO:0000256" key="3">
    <source>
        <dbReference type="ARBA" id="ARBA00022692"/>
    </source>
</evidence>
<feature type="transmembrane region" description="Helical" evidence="6">
    <location>
        <begin position="270"/>
        <end position="297"/>
    </location>
</feature>
<dbReference type="EMBL" id="CP013979">
    <property type="protein sequence ID" value="ANJ25965.1"/>
    <property type="molecule type" value="Genomic_DNA"/>
</dbReference>
<dbReference type="Pfam" id="PF02653">
    <property type="entry name" value="BPD_transp_2"/>
    <property type="match status" value="1"/>
</dbReference>
<dbReference type="PANTHER" id="PTHR32196:SF19">
    <property type="entry name" value="GALACTOFURANOSE TRANSPORTER PERMEASE PROTEIN YTFT"/>
    <property type="match status" value="1"/>
</dbReference>
<feature type="transmembrane region" description="Helical" evidence="6">
    <location>
        <begin position="17"/>
        <end position="34"/>
    </location>
</feature>
<dbReference type="PANTHER" id="PTHR32196">
    <property type="entry name" value="ABC TRANSPORTER PERMEASE PROTEIN YPHD-RELATED-RELATED"/>
    <property type="match status" value="1"/>
</dbReference>
<keyword evidence="2" id="KW-1003">Cell membrane</keyword>
<evidence type="ECO:0000313" key="7">
    <source>
        <dbReference type="EMBL" id="ANJ25965.1"/>
    </source>
</evidence>
<keyword evidence="5 6" id="KW-0472">Membrane</keyword>
<comment type="subcellular location">
    <subcellularLocation>
        <location evidence="1">Cell membrane</location>
        <topology evidence="1">Multi-pass membrane protein</topology>
    </subcellularLocation>
</comment>
<dbReference type="STRING" id="453304.ATC03_03650"/>
<feature type="transmembrane region" description="Helical" evidence="6">
    <location>
        <begin position="179"/>
        <end position="201"/>
    </location>
</feature>
<evidence type="ECO:0000256" key="4">
    <source>
        <dbReference type="ARBA" id="ARBA00022989"/>
    </source>
</evidence>
<evidence type="ECO:0000256" key="1">
    <source>
        <dbReference type="ARBA" id="ARBA00004651"/>
    </source>
</evidence>
<dbReference type="InterPro" id="IPR001851">
    <property type="entry name" value="ABC_transp_permease"/>
</dbReference>
<organism evidence="7 8">
    <name type="scientific">Agromyces aureus</name>
    <dbReference type="NCBI Taxonomy" id="453304"/>
    <lineage>
        <taxon>Bacteria</taxon>
        <taxon>Bacillati</taxon>
        <taxon>Actinomycetota</taxon>
        <taxon>Actinomycetes</taxon>
        <taxon>Micrococcales</taxon>
        <taxon>Microbacteriaceae</taxon>
        <taxon>Agromyces</taxon>
    </lineage>
</organism>
<dbReference type="OrthoDB" id="9808136at2"/>
<dbReference type="Proteomes" id="UP000078437">
    <property type="component" value="Chromosome"/>
</dbReference>
<keyword evidence="3 6" id="KW-0812">Transmembrane</keyword>
<evidence type="ECO:0000256" key="5">
    <source>
        <dbReference type="ARBA" id="ARBA00023136"/>
    </source>
</evidence>
<protein>
    <submittedName>
        <fullName evidence="7">Sugar ABC transporter permease</fullName>
    </submittedName>
</protein>
<dbReference type="KEGG" id="agy:ATC03_03650"/>
<name>A0A191WCH3_9MICO</name>
<feature type="transmembrane region" description="Helical" evidence="6">
    <location>
        <begin position="55"/>
        <end position="77"/>
    </location>
</feature>
<dbReference type="GO" id="GO:0005886">
    <property type="term" value="C:plasma membrane"/>
    <property type="evidence" value="ECO:0007669"/>
    <property type="project" value="UniProtKB-SubCell"/>
</dbReference>
<evidence type="ECO:0000256" key="6">
    <source>
        <dbReference type="SAM" id="Phobius"/>
    </source>
</evidence>
<gene>
    <name evidence="7" type="ORF">ATC03_03650</name>
</gene>